<keyword evidence="7 10" id="KW-0472">Membrane</keyword>
<evidence type="ECO:0000313" key="11">
    <source>
        <dbReference type="Proteomes" id="UP000035681"/>
    </source>
</evidence>
<dbReference type="GO" id="GO:0004888">
    <property type="term" value="F:transmembrane signaling receptor activity"/>
    <property type="evidence" value="ECO:0007669"/>
    <property type="project" value="InterPro"/>
</dbReference>
<dbReference type="Proteomes" id="UP000035681">
    <property type="component" value="Unplaced"/>
</dbReference>
<feature type="transmembrane region" description="Helical" evidence="10">
    <location>
        <begin position="4174"/>
        <end position="4195"/>
    </location>
</feature>
<dbReference type="GO" id="GO:0048487">
    <property type="term" value="F:beta-tubulin binding"/>
    <property type="evidence" value="ECO:0007669"/>
    <property type="project" value="InterPro"/>
</dbReference>
<dbReference type="GO" id="GO:0007023">
    <property type="term" value="P:post-chaperonin tubulin folding pathway"/>
    <property type="evidence" value="ECO:0007669"/>
    <property type="project" value="InterPro"/>
</dbReference>
<evidence type="ECO:0000256" key="3">
    <source>
        <dbReference type="ARBA" id="ARBA00005692"/>
    </source>
</evidence>
<comment type="similarity">
    <text evidence="4">Belongs to the TBCA family.</text>
</comment>
<evidence type="ECO:0000256" key="2">
    <source>
        <dbReference type="ARBA" id="ARBA00004141"/>
    </source>
</evidence>
<comment type="similarity">
    <text evidence="3 10">Belongs to the nematode receptor-like protein srg family.</text>
</comment>
<evidence type="ECO:0000313" key="12">
    <source>
        <dbReference type="WBParaSite" id="TCONS_00010559.p1"/>
    </source>
</evidence>
<dbReference type="InterPro" id="IPR036126">
    <property type="entry name" value="TBCA_sf"/>
</dbReference>
<proteinExistence type="inferred from homology"/>
<dbReference type="Pfam" id="PF02970">
    <property type="entry name" value="TBCA"/>
    <property type="match status" value="1"/>
</dbReference>
<sequence>MDVKKAEKALSIKANILKRTLKDYEYYLKEISSSEKYIEDLKAKEDSDPYDIKKATEVLQENHVMSQNALDRIDSSKLNLLEQLKEFELLYESVDNDAESSGRQLINQAKEYLEKADSYKNLKMKTFHMWRNSSIIFLILLFQFSTGSNYPSSIKLVTDGIEGIQEVVNNTEPSLNIVYPKNKPCNSRFILYQLKPTDTFNINTYYEFDLIRKNTNDIIVIYRYLQESIPDSYTLEFIVYFPVTMMSSMQTYLPKLIYKTTPQQHKLVSKFKMTFLTNPGNLDLKNFFEQKTVTEERYIDNWDISKQINPTTMGYELKIMLIGIGEKPSVGRINDQIILFREAQHDEKTSVIVKPLGPNERGDCRNVNDYEIIYYTMLKELDKYKFFINYCAPWEKVMNKQYKIRKSYFFTNPSNSQLYRTPSVYIIGAPKNFDINLFPKITTYISSIWEFIGVQIKTVYTSIYDDVTIVAKNNMPTLYFRCKNTNSFCVSVHYTDESGKMDVSEYIDKEVVFVQLTKSTSGKYKIVLHYYGPYSDIASEKMKATNVYIVIPPTNSLLETQVEMKYINAPPNLRDSLKPQVYNVAPGSQLPELITFNNRDIEINTLPAIDPTTCIFKPKTAEERGLYTVIYEQGSVPPTKIIENSITAYVTKSNSRKIMRHKFVHLNSGEKPKIPSNVNEIIIFTQFVKIYGTKNKYNVMFYVHVPWAHMIKNGLMLPEIRIISPDYNRYIISSTNILYLEKPPVTYNRSVFIFPYNPDSNTYIKEYFVQISVVLKYFSRNSMPPVKSLHNSITIYKPFNGKTCSIVYLSEKQKANYQFYAGKEVIFYRITQSSKNVYKLSFEIYAPYSKIITKAYKLTRLYVVFPKIKGIKFDKNIDYQFINYPATFTPPRRYVLVSLSSGKWPKLTTTTTTTTTTTSKPETKVDYIYKKTARSPGIIVVPTEENTIPKDTYQKNYVTIYVKSESQTVNFKVISNDNDTVPVVPQNQKNFIIYIRMIKINKKRDKYFFRFFISTPKKCKENSCVLPKIYIIPSNSKKQIINSQSIIYFEPIKTNFIYVYNPYTINYSNNYDYKTSFNIVYHTQRNSLPPVKPFYNKPTIYLLHNSRQPLISFIQVKNINEINTKPYTGETVYFYTITETSDEKILYTFYLFAPWSDIINNKLNLKNLYLVFPNSDYDQNVSIEYIECPDSVLAYKKPVILVAPFNTKEWPQVPLYPGKPKQKIISVPPRPGVVHYPLYSKSSVPTKSYSKNDITFYVRKNSLMVCEYDIEEFKGTGSPSIDGLHKKIYIFVKYVKLPTINEEYEIKLYVFIPWQYISKEGLEFPIINVIGPNDNRIFIRTDNIYYLNPLPNVAFQRNFIYVYNSESETYTKDYNVDTNIYLQFTSMLPRANPIDLRPTIWKPIPEQGPSKFKIVYLQQGESPNPQAYIDKEVVYYSITRIADGRLQYTLYYQIPLLLINKKEYQCTNVYFVVPRTGKFARKIEIIYLNRPKKMPSNKCVVIYCPPNKIEWVYPKTTVRPTTTTTTTTAVPQTVQVIPTSYPGNGIQIIPYDPSIGRPNKLNTGTVIYMPYGGIPTIDYTFEVHSDTSIPSINKLDKKIKMFVQYSTIPDAPHLSKMILFVYVPWDVLSKENKKLPQFYVSTPKDKIIFGPDSVYYLNSPNPFPPVFIFPYDWNIMKYIENYNPEINIMIQYISSNETPSPSSIYDRVTIFKRGKPIIFFHRSDRNTPIDVSNFADKEVIYYSYEIMANGKYQLILDVYVPWVLLLKNEMKPETTFVFTPPHHKYFNPICQINWIKRPIGFPDHLNPIIITNGKDSKYPVYRYPQPSMPMDLVVFEESLPHTTTSTHPTLYIPNPQIYSNKKVDIELIHINAPSDIKISNPNKILIFYRYVKQNSKDTKFVIELNVYCPWKLLTEGKIDLSIIFIKIPSSPFIDPVVIKNFIQMPENFNEEKKPIIIVIGPNKKYPNFDKLASIIRLNVNPLNKGQVPPKGIKSFHPSIFIQQPDNKVLPTKVVKLDSKDEISLLSTEDKVIIFYRVEKDNNKKYILKIYYSAPWNAIKKRKSFIPPMYIYMPRDHLFLQTKVSIKYLGDKNEIGKCFNGIDNIKDVKLVSDYSYIHNKYKPFVYPGLSLNIGYIDSDLPIPNREIDNKPTVYRKKYGNGTKPLVDLVQLRKGQNPDITGYKNKEVIFYRYEKPYPYEEKYKLYLYIYANWESLISSSNNGLQQYFQTMFVFIDKNNYLVTKPAVIEFIDMHYDMIPHTKTMCIENNPSFPLNVECKYCEKVKTIEFVNLQPNANIPAVAKKNLPTVYIRKRGYYDKKIIKKEIKNEEDLSSNLEDTPVIMYKFDKNSNGKIQIIIYYYAPWDKIINREITVPDIYVYIPKTNKNYEDFAIIKYIGDFSLLPNGEPPTGMISTYNHPSKTYTDIIYPGLKLMLQYVKSNADIPLQTYKKYPTLYKKMNENGSKPKIRLIPFVKKTKMTVKRRKDETIIYYTFVKFSIHNRKYSLKLYVDGPWKLYQNKELENHNIFLFIDIRDQLVKKPAIITYLNQDENTHDALKNSVIEDYSNEHYPEGEVIDALLKSGIKKVDDSIPTEGFSGLPSIYERVRGNGFKFVELKKDEKPSESYKPTVFTKFEKVYGKEKKYDFIIFVSAPWDKVINRKILLSDLYVIVPRDHNLVNRNPIIKYLGSFKNLPNNEEPKGFVSTYNHNSYGYSEIMYPGLKVDLDYIKTHQSPPTKYLNKYPTLYKKLYPNGSKDKVTLIKNNNNEKENQMSDQNKKVVSYKYTRENPTSPKYNLELTFFEDFYDVLSFKKFLQTTFIYIKKDDPLVNNPAKLKFFGILGAKKDLINKAFYENQNNTHYPNVNNPYEDKGYKLEAKTLKPTDEIPRTSSNNEPTIYTRLRTSNDVVPEIKLWDNKEEPNGLGFGDQPIIYYQFSEIKKDDNDVPKYKLKLYYYAPWYKVERRQIIIPQVYVYIPKNHPYIDSEPSIKNIGVFVELESKQAPEPCISYYDHPKNKYTSFSYPGLLLDLLYTKDQNTLPPINNKFIPVMHKKSYLDKTHPDVSIKKLKLDEEPEEKSYTDSKIVYYKYVNLNDTDTKFTLMLYIQAPYDKLINGTGYFQTAYIMFNPRDQIINNDVKSKFIKCPFDEKIISPAIVSSDSNGLIRNQPLNHFDDSLHHVNTISLLKSDDIPEKTSDKNSFVTIYERPRSSINLKYNYKLHFTNATTTPNTRKLGNQPYIWYQFRRTMDITKNYNNIEDIFTHKITFYVYNNWIAVEKRDIFVPDVYVYIPNTIGNYKVTTKYLSPPIRMRHEKISNDFISLYNHQTKQYPPIKYPGLTISLDYIEKNEKIPSVYVNNRPTVYKTKYNNGMKPKVEMVPLNDNETPNTNKFTDNEVIFYKHKKTPKTTEVKYILFLYIYAPFEAILKGKKFFQTSYLYIDNNDDLVEKRANVDYIGYPNDKDALKCLLQQHQDNGYPKDCKNPYSEPEYTIEVQNLKPTDDIPTVGRNNNPTIYVRPRDNNDVEIDVLPITNKSIPVTKPTIYYDFATKKLHQVTIPVFTLHYYVDWELVKNFKITLPEVYAINGDSKYPLPPEGIFYGTEKYNDKDIYGLISCFKNGEYPQITYPFIRASNQLLENKQEVPKKEIGDKPTIYLKKTRDNIMRNYKLVYLPYNMEPNTAGYRDMGVIFYRYVKKGSTTSFKYQLEIFMLDQWKDIHDRKMLYEVPYIYISKENRFFAPEAKIKMLELPREVYERDVAPLQFDHKINSYPKHLCYYCLQPYVLKLETLKVKQSAPKFISDRIPRIFMEKNSDADIVFDVAPLPDKIDFNNHYTYGPQLYYKYIGDANDRKRTLHIYTFTDWSPIRKGSIVLPLVRIFVPRDSSPIKTRDYKSIRSREEVSTLPIFSFYGYVHPESRFYNEIIVLHHYEIKRPNIPTVTTPKPTTKDDSYKRKSMPGYPFLYINNIKYNVANMIYQNIIFICASIFEIPSLLLLITIQVILILPSMKNKFTSTFYSLLFWNGNIDILSYLVDVRILEFLRSYTIVSQLIGTFFLSLNRFTSLAFPVKHKLLWEKLLPFSLVTKFLLSLILTWPLLCDKMCYILQDSSNVNIGFRAKWFSNNAGWYNSFIFMTVLTFIFLLASLILNLSTLLILLKISKESHKVNVNGNAKNKFNFKRERNFFITVLATFIGQLILGIDNYVSGYFNQTKQYSNFYIMVMVFPIVNDLTIFPSTWVLFFISTSIRKSVFDCCNRKKKSLKIISPSHVQISKRSLLI</sequence>
<comment type="subunit">
    <text evidence="9">Supercomplex made of cofactors A to E. Cofactors A and D function by capturing and stabilizing tubulin in a quasi-native conformation. Cofactor E binds to the cofactor D-tubulin complex; interaction with cofactor C then causes the release of tubulin polypeptides that are committed to the native state.</text>
</comment>
<keyword evidence="5 10" id="KW-0812">Transmembrane</keyword>
<keyword evidence="8" id="KW-0143">Chaperone</keyword>
<dbReference type="GO" id="GO:0007606">
    <property type="term" value="P:sensory perception of chemical stimulus"/>
    <property type="evidence" value="ECO:0007669"/>
    <property type="project" value="UniProtKB-UniRule"/>
</dbReference>
<dbReference type="InterPro" id="IPR000609">
    <property type="entry name" value="7TM_GPCR_serpentine_rcpt_Srg"/>
</dbReference>
<evidence type="ECO:0000256" key="10">
    <source>
        <dbReference type="RuleBase" id="RU280813"/>
    </source>
</evidence>
<feature type="transmembrane region" description="Helical" evidence="10">
    <location>
        <begin position="4068"/>
        <end position="4088"/>
    </location>
</feature>
<dbReference type="InterPro" id="IPR004226">
    <property type="entry name" value="TBCA"/>
</dbReference>
<evidence type="ECO:0000256" key="6">
    <source>
        <dbReference type="ARBA" id="ARBA00022989"/>
    </source>
</evidence>
<evidence type="ECO:0000256" key="4">
    <source>
        <dbReference type="ARBA" id="ARBA00006806"/>
    </source>
</evidence>
<name>A0AAF5I1V6_STRER</name>
<evidence type="ECO:0000256" key="5">
    <source>
        <dbReference type="ARBA" id="ARBA00022692"/>
    </source>
</evidence>
<comment type="function">
    <text evidence="1">Tubulin-folding protein; involved in the early step of the tubulin folding pathway.</text>
</comment>
<accession>A0AAF5I1V6</accession>
<evidence type="ECO:0000256" key="9">
    <source>
        <dbReference type="ARBA" id="ARBA00026055"/>
    </source>
</evidence>
<dbReference type="WBParaSite" id="TCONS_00010559.p1">
    <property type="protein sequence ID" value="TCONS_00010559.p1"/>
    <property type="gene ID" value="XLOC_003830"/>
</dbReference>
<dbReference type="GO" id="GO:0007021">
    <property type="term" value="P:tubulin complex assembly"/>
    <property type="evidence" value="ECO:0007669"/>
    <property type="project" value="InterPro"/>
</dbReference>
<evidence type="ECO:0000256" key="8">
    <source>
        <dbReference type="ARBA" id="ARBA00023186"/>
    </source>
</evidence>
<dbReference type="GO" id="GO:0016020">
    <property type="term" value="C:membrane"/>
    <property type="evidence" value="ECO:0007669"/>
    <property type="project" value="UniProtKB-SubCell"/>
</dbReference>
<evidence type="ECO:0000256" key="7">
    <source>
        <dbReference type="ARBA" id="ARBA00023136"/>
    </source>
</evidence>
<feature type="transmembrane region" description="Helical" evidence="10">
    <location>
        <begin position="3971"/>
        <end position="3995"/>
    </location>
</feature>
<comment type="caution">
    <text evidence="10">Lacks conserved residue(s) required for the propagation of feature annotation.</text>
</comment>
<reference evidence="12" key="1">
    <citation type="submission" date="2024-02" db="UniProtKB">
        <authorList>
            <consortium name="WormBaseParasite"/>
        </authorList>
    </citation>
    <scope>IDENTIFICATION</scope>
</reference>
<dbReference type="Gene3D" id="1.20.58.90">
    <property type="match status" value="1"/>
</dbReference>
<feature type="transmembrane region" description="Helical" evidence="10">
    <location>
        <begin position="4207"/>
        <end position="4232"/>
    </location>
</feature>
<dbReference type="PANTHER" id="PTHR31552:SF8">
    <property type="entry name" value="SERPENTINE RECEPTOR CLASS GAMMA"/>
    <property type="match status" value="1"/>
</dbReference>
<evidence type="ECO:0000256" key="1">
    <source>
        <dbReference type="ARBA" id="ARBA00003046"/>
    </source>
</evidence>
<comment type="subcellular location">
    <subcellularLocation>
        <location evidence="2">Membrane</location>
        <topology evidence="2">Multi-pass membrane protein</topology>
    </subcellularLocation>
</comment>
<protein>
    <recommendedName>
        <fullName evidence="10">Serpentine receptor class gamma</fullName>
    </recommendedName>
</protein>
<keyword evidence="11" id="KW-1185">Reference proteome</keyword>
<dbReference type="PANTHER" id="PTHR31552">
    <property type="entry name" value="SERPENTINE RECEPTOR CLASS GAMMA"/>
    <property type="match status" value="1"/>
</dbReference>
<dbReference type="Pfam" id="PF02118">
    <property type="entry name" value="Srg"/>
    <property type="match status" value="1"/>
</dbReference>
<feature type="transmembrane region" description="Helical" evidence="10">
    <location>
        <begin position="4121"/>
        <end position="4147"/>
    </location>
</feature>
<dbReference type="SUPFAM" id="SSF46988">
    <property type="entry name" value="Tubulin chaperone cofactor A"/>
    <property type="match status" value="1"/>
</dbReference>
<organism evidence="11 12">
    <name type="scientific">Strongyloides stercoralis</name>
    <name type="common">Threadworm</name>
    <dbReference type="NCBI Taxonomy" id="6248"/>
    <lineage>
        <taxon>Eukaryota</taxon>
        <taxon>Metazoa</taxon>
        <taxon>Ecdysozoa</taxon>
        <taxon>Nematoda</taxon>
        <taxon>Chromadorea</taxon>
        <taxon>Rhabditida</taxon>
        <taxon>Tylenchina</taxon>
        <taxon>Panagrolaimomorpha</taxon>
        <taxon>Strongyloidoidea</taxon>
        <taxon>Strongyloididae</taxon>
        <taxon>Strongyloides</taxon>
    </lineage>
</organism>
<keyword evidence="6 10" id="KW-1133">Transmembrane helix</keyword>